<dbReference type="InterPro" id="IPR056452">
    <property type="entry name" value="Zn_ribbon_TOP3B"/>
</dbReference>
<accession>A0AAD3DL05</accession>
<keyword evidence="4 7" id="KW-0238">DNA-binding</keyword>
<dbReference type="InterPro" id="IPR023406">
    <property type="entry name" value="Topo_IA_AS"/>
</dbReference>
<dbReference type="FunFam" id="1.10.290.10:FF:000001">
    <property type="entry name" value="DNA topoisomerase"/>
    <property type="match status" value="1"/>
</dbReference>
<name>A0AAD3DL05_9CHLO</name>
<dbReference type="CDD" id="cd03362">
    <property type="entry name" value="TOPRIM_TopoIA_TopoIII"/>
    <property type="match status" value="1"/>
</dbReference>
<evidence type="ECO:0000259" key="9">
    <source>
        <dbReference type="PROSITE" id="PS50880"/>
    </source>
</evidence>
<comment type="function">
    <text evidence="6">Releases the supercoiling and torsional tension of DNA introduced during the DNA replication and transcription by transiently cleaving and rejoining one strand of the DNA duplex. Introduces a single-strand break via transesterification at a target site in duplex DNA. The scissile phosphodiester is attacked by the catalytic tyrosine of the enzyme, resulting in the formation of a DNA-(5'-phosphotyrosyl)-enzyme intermediate and the expulsion of a 3'-OH DNA strand. The free DNA strand than undergoes passage around the unbroken strand thus removing DNA supercoils. Finally, in the religation step, the DNA 3'-OH attacks the covalent intermediate to expel the active-site tyrosine and restore the DNA phosphodiester backbone.</text>
</comment>
<dbReference type="AlphaFoldDB" id="A0AAD3DL05"/>
<dbReference type="GO" id="GO:0005634">
    <property type="term" value="C:nucleus"/>
    <property type="evidence" value="ECO:0007669"/>
    <property type="project" value="TreeGrafter"/>
</dbReference>
<evidence type="ECO:0000259" key="10">
    <source>
        <dbReference type="PROSITE" id="PS52039"/>
    </source>
</evidence>
<evidence type="ECO:0000256" key="6">
    <source>
        <dbReference type="ARBA" id="ARBA00060299"/>
    </source>
</evidence>
<keyword evidence="3 7" id="KW-0799">Topoisomerase</keyword>
<dbReference type="Pfam" id="PF01751">
    <property type="entry name" value="Toprim"/>
    <property type="match status" value="1"/>
</dbReference>
<evidence type="ECO:0000256" key="1">
    <source>
        <dbReference type="ARBA" id="ARBA00000213"/>
    </source>
</evidence>
<dbReference type="InterPro" id="IPR013824">
    <property type="entry name" value="Topo_IA_cen_sub1"/>
</dbReference>
<dbReference type="Gene3D" id="1.10.290.10">
    <property type="entry name" value="Topoisomerase I, domain 4"/>
    <property type="match status" value="1"/>
</dbReference>
<feature type="non-terminal residue" evidence="11">
    <location>
        <position position="1"/>
    </location>
</feature>
<comment type="caution">
    <text evidence="11">The sequence shown here is derived from an EMBL/GenBank/DDBJ whole genome shotgun (WGS) entry which is preliminary data.</text>
</comment>
<dbReference type="GO" id="GO:0003917">
    <property type="term" value="F:DNA topoisomerase type I (single strand cut, ATP-independent) activity"/>
    <property type="evidence" value="ECO:0007669"/>
    <property type="project" value="UniProtKB-EC"/>
</dbReference>
<dbReference type="CDD" id="cd00186">
    <property type="entry name" value="TOP1Ac"/>
    <property type="match status" value="1"/>
</dbReference>
<dbReference type="GO" id="GO:0006310">
    <property type="term" value="P:DNA recombination"/>
    <property type="evidence" value="ECO:0007669"/>
    <property type="project" value="TreeGrafter"/>
</dbReference>
<evidence type="ECO:0000256" key="3">
    <source>
        <dbReference type="ARBA" id="ARBA00023029"/>
    </source>
</evidence>
<sequence>MALSVFMVAEKPSLAQSIAQILSDGRMSSRRAALDVHEFEGRFRGQPARFKMTSVIGHVYSLDFTAAFNSWDKVDPAQLYDAPTVKLEANPKAHVVDHLQREGRGCDVLVLWLDCDREGENICFEVMDNVVPHMSRRGGQGGQGGQGQGQVLRARFSAITAPEIKAAMGNLVAPNEAEARAVDARQELDLRVGVSFTRFQTRFFQGRYGNLDASVISYGPCQTPTLNFCVERHQTIVSFQPEPFWSVRPRASKAGSPLELEWDRGRVFDQDVGAMYAALVRDAKRLRVVDVVEKEDRKPRPHGLNTVEMLKVASASLGMGPAHAMQIAERLYTAGYLSYPRTESSAYPPNFDINGTLAALRNHPVYGGYAAALLQQGVKHPQGGTDVGDHPPITPVRPAREEELGGGDAWRLYDFVARHFLGSVSPDAVYRKTKATFEAGGEGFSAVGSVVVRPGFTAIMPWRATQSDPLPPLSPGEVLPLAEVELYQGRTSPPDYLTEADLIGLMEKHGIGTDASIPVHINNICERNYVSIQSGRRVVPTELGITLIRGYQLIDPELCKPQVRAHVEQQIDLIARGRAGQGAVVAHTLQQFRAKFLFFVAQIARMDSLFEASFSPLAASGKPLSKCGKCRRYLKHISARPQRLYCNTCEEVLALPQGGAIKVYKSLVCPLDGYELLLFSLAGADGKTYPLCPFCYNNPPFEGAMKVGVEGAVGSKPGMPCSTCLHPTCPHSLASHAVFPCPNPACCATSSSSSSAPAASAAAAAAAGGPAKPNNPGTSGSGTTPTSSKVGTVVLDPVSAPKWRLDCNRCDFLMYLPPNLHSARVRPRDTCEDCGGRLLDLDWKKGQLPPSLAAEAEGEGGTLISGVCVLCDEEVAKLCEVKHGHAFAARRMGPRGRG</sequence>
<dbReference type="Gene3D" id="2.70.20.10">
    <property type="entry name" value="Topoisomerase I, domain 3"/>
    <property type="match status" value="1"/>
</dbReference>
<dbReference type="PROSITE" id="PS00396">
    <property type="entry name" value="TOPO_IA_1"/>
    <property type="match status" value="1"/>
</dbReference>
<dbReference type="SUPFAM" id="SSF56712">
    <property type="entry name" value="Prokaryotic type I DNA topoisomerase"/>
    <property type="match status" value="1"/>
</dbReference>
<dbReference type="PROSITE" id="PS52039">
    <property type="entry name" value="TOPO_IA_2"/>
    <property type="match status" value="1"/>
</dbReference>
<evidence type="ECO:0000256" key="2">
    <source>
        <dbReference type="ARBA" id="ARBA00009446"/>
    </source>
</evidence>
<dbReference type="PROSITE" id="PS50880">
    <property type="entry name" value="TOPRIM"/>
    <property type="match status" value="1"/>
</dbReference>
<dbReference type="InterPro" id="IPR006171">
    <property type="entry name" value="TOPRIM_dom"/>
</dbReference>
<evidence type="ECO:0000256" key="7">
    <source>
        <dbReference type="RuleBase" id="RU362092"/>
    </source>
</evidence>
<feature type="domain" description="Topo IA-type catalytic" evidence="10">
    <location>
        <begin position="175"/>
        <end position="597"/>
    </location>
</feature>
<evidence type="ECO:0000256" key="5">
    <source>
        <dbReference type="ARBA" id="ARBA00023235"/>
    </source>
</evidence>
<dbReference type="GO" id="GO:0003677">
    <property type="term" value="F:DNA binding"/>
    <property type="evidence" value="ECO:0007669"/>
    <property type="project" value="UniProtKB-KW"/>
</dbReference>
<proteinExistence type="inferred from homology"/>
<evidence type="ECO:0000313" key="11">
    <source>
        <dbReference type="EMBL" id="GFR42563.1"/>
    </source>
</evidence>
<evidence type="ECO:0000256" key="4">
    <source>
        <dbReference type="ARBA" id="ARBA00023125"/>
    </source>
</evidence>
<comment type="function">
    <text evidence="7">Introduces a single-strand break via transesterification at a target site in duplex DNA. Releases the supercoiling and torsional tension of DNA introduced during the DNA replication and transcription by transiently cleaving and rejoining one strand of the DNA duplex. The scissile phosphodiester is attacked by the catalytic tyrosine of the enzyme, resulting in the formation of a DNA-(5'-phosphotyrosyl)-enzyme intermediate and the expulsion of a 3'-OH DNA strand.</text>
</comment>
<protein>
    <recommendedName>
        <fullName evidence="7">DNA topoisomerase</fullName>
        <ecNumber evidence="7">5.6.2.1</ecNumber>
    </recommendedName>
</protein>
<organism evidence="11 12">
    <name type="scientific">Astrephomene gubernaculifera</name>
    <dbReference type="NCBI Taxonomy" id="47775"/>
    <lineage>
        <taxon>Eukaryota</taxon>
        <taxon>Viridiplantae</taxon>
        <taxon>Chlorophyta</taxon>
        <taxon>core chlorophytes</taxon>
        <taxon>Chlorophyceae</taxon>
        <taxon>CS clade</taxon>
        <taxon>Chlamydomonadales</taxon>
        <taxon>Astrephomenaceae</taxon>
        <taxon>Astrephomene</taxon>
    </lineage>
</organism>
<dbReference type="InterPro" id="IPR013497">
    <property type="entry name" value="Topo_IA_cen"/>
</dbReference>
<dbReference type="GO" id="GO:0006265">
    <property type="term" value="P:DNA topological change"/>
    <property type="evidence" value="ECO:0007669"/>
    <property type="project" value="InterPro"/>
</dbReference>
<dbReference type="SMART" id="SM00436">
    <property type="entry name" value="TOP1Bc"/>
    <property type="match status" value="1"/>
</dbReference>
<dbReference type="InterPro" id="IPR003602">
    <property type="entry name" value="Topo_IA_DNA-bd_dom"/>
</dbReference>
<dbReference type="Pfam" id="PF23546">
    <property type="entry name" value="Zn_ribbon_TOP3B"/>
    <property type="match status" value="1"/>
</dbReference>
<gene>
    <name evidence="11" type="ORF">Agub_g3474</name>
</gene>
<reference evidence="11 12" key="1">
    <citation type="journal article" date="2021" name="Sci. Rep.">
        <title>Genome sequencing of the multicellular alga Astrephomene provides insights into convergent evolution of germ-soma differentiation.</title>
        <authorList>
            <person name="Yamashita S."/>
            <person name="Yamamoto K."/>
            <person name="Matsuzaki R."/>
            <person name="Suzuki S."/>
            <person name="Yamaguchi H."/>
            <person name="Hirooka S."/>
            <person name="Minakuchi Y."/>
            <person name="Miyagishima S."/>
            <person name="Kawachi M."/>
            <person name="Toyoda A."/>
            <person name="Nozaki H."/>
        </authorList>
    </citation>
    <scope>NUCLEOTIDE SEQUENCE [LARGE SCALE GENOMIC DNA]</scope>
    <source>
        <strain evidence="11 12">NIES-4017</strain>
    </source>
</reference>
<keyword evidence="5 7" id="KW-0413">Isomerase</keyword>
<dbReference type="FunFam" id="3.40.50.140:FF:000002">
    <property type="entry name" value="DNA topoisomerase"/>
    <property type="match status" value="1"/>
</dbReference>
<feature type="compositionally biased region" description="Low complexity" evidence="8">
    <location>
        <begin position="767"/>
        <end position="788"/>
    </location>
</feature>
<dbReference type="PRINTS" id="PR00417">
    <property type="entry name" value="PRTPISMRASEI"/>
</dbReference>
<dbReference type="PANTHER" id="PTHR11390:SF20">
    <property type="entry name" value="DNA TOPOISOMERASE 3-BETA-1"/>
    <property type="match status" value="1"/>
</dbReference>
<dbReference type="InterPro" id="IPR013826">
    <property type="entry name" value="Topo_IA_cen_sub3"/>
</dbReference>
<dbReference type="InterPro" id="IPR034144">
    <property type="entry name" value="TOPRIM_TopoIII"/>
</dbReference>
<dbReference type="SMART" id="SM00437">
    <property type="entry name" value="TOP1Ac"/>
    <property type="match status" value="1"/>
</dbReference>
<dbReference type="Proteomes" id="UP001054857">
    <property type="component" value="Unassembled WGS sequence"/>
</dbReference>
<dbReference type="EMBL" id="BMAR01000003">
    <property type="protein sequence ID" value="GFR42563.1"/>
    <property type="molecule type" value="Genomic_DNA"/>
</dbReference>
<feature type="domain" description="Toprim" evidence="9">
    <location>
        <begin position="4"/>
        <end position="140"/>
    </location>
</feature>
<dbReference type="Pfam" id="PF01131">
    <property type="entry name" value="Topoisom_bac"/>
    <property type="match status" value="1"/>
</dbReference>
<evidence type="ECO:0000256" key="8">
    <source>
        <dbReference type="SAM" id="MobiDB-lite"/>
    </source>
</evidence>
<dbReference type="InterPro" id="IPR000380">
    <property type="entry name" value="Topo_IA"/>
</dbReference>
<dbReference type="GO" id="GO:0006281">
    <property type="term" value="P:DNA repair"/>
    <property type="evidence" value="ECO:0007669"/>
    <property type="project" value="TreeGrafter"/>
</dbReference>
<dbReference type="InterPro" id="IPR023405">
    <property type="entry name" value="Topo_IA_core_domain"/>
</dbReference>
<dbReference type="SMART" id="SM00493">
    <property type="entry name" value="TOPRIM"/>
    <property type="match status" value="1"/>
</dbReference>
<comment type="similarity">
    <text evidence="2 7">Belongs to the type IA topoisomerase family.</text>
</comment>
<keyword evidence="12" id="KW-1185">Reference proteome</keyword>
<comment type="catalytic activity">
    <reaction evidence="1 7">
        <text>ATP-independent breakage of single-stranded DNA, followed by passage and rejoining.</text>
        <dbReference type="EC" id="5.6.2.1"/>
    </reaction>
</comment>
<dbReference type="InterPro" id="IPR013825">
    <property type="entry name" value="Topo_IA_cen_sub2"/>
</dbReference>
<dbReference type="Gene3D" id="3.40.50.140">
    <property type="match status" value="1"/>
</dbReference>
<dbReference type="PANTHER" id="PTHR11390">
    <property type="entry name" value="PROKARYOTIC DNA TOPOISOMERASE"/>
    <property type="match status" value="1"/>
</dbReference>
<feature type="region of interest" description="Disordered" evidence="8">
    <location>
        <begin position="767"/>
        <end position="791"/>
    </location>
</feature>
<dbReference type="EC" id="5.6.2.1" evidence="7"/>
<dbReference type="InterPro" id="IPR003601">
    <property type="entry name" value="Topo_IA_2"/>
</dbReference>
<evidence type="ECO:0000313" key="12">
    <source>
        <dbReference type="Proteomes" id="UP001054857"/>
    </source>
</evidence>
<dbReference type="Gene3D" id="1.10.460.10">
    <property type="entry name" value="Topoisomerase I, domain 2"/>
    <property type="match status" value="1"/>
</dbReference>